<dbReference type="EMBL" id="JXTB01001026">
    <property type="protein sequence ID" value="PON31495.1"/>
    <property type="molecule type" value="Genomic_DNA"/>
</dbReference>
<organism evidence="1 2">
    <name type="scientific">Parasponia andersonii</name>
    <name type="common">Sponia andersonii</name>
    <dbReference type="NCBI Taxonomy" id="3476"/>
    <lineage>
        <taxon>Eukaryota</taxon>
        <taxon>Viridiplantae</taxon>
        <taxon>Streptophyta</taxon>
        <taxon>Embryophyta</taxon>
        <taxon>Tracheophyta</taxon>
        <taxon>Spermatophyta</taxon>
        <taxon>Magnoliopsida</taxon>
        <taxon>eudicotyledons</taxon>
        <taxon>Gunneridae</taxon>
        <taxon>Pentapetalae</taxon>
        <taxon>rosids</taxon>
        <taxon>fabids</taxon>
        <taxon>Rosales</taxon>
        <taxon>Cannabaceae</taxon>
        <taxon>Parasponia</taxon>
    </lineage>
</organism>
<accession>A0A2P5A4M4</accession>
<comment type="caution">
    <text evidence="1">The sequence shown here is derived from an EMBL/GenBank/DDBJ whole genome shotgun (WGS) entry which is preliminary data.</text>
</comment>
<gene>
    <name evidence="1" type="ORF">PanWU01x14_369480</name>
</gene>
<reference evidence="2" key="1">
    <citation type="submission" date="2016-06" db="EMBL/GenBank/DDBJ databases">
        <title>Parallel loss of symbiosis genes in relatives of nitrogen-fixing non-legume Parasponia.</title>
        <authorList>
            <person name="Van Velzen R."/>
            <person name="Holmer R."/>
            <person name="Bu F."/>
            <person name="Rutten L."/>
            <person name="Van Zeijl A."/>
            <person name="Liu W."/>
            <person name="Santuari L."/>
            <person name="Cao Q."/>
            <person name="Sharma T."/>
            <person name="Shen D."/>
            <person name="Roswanjaya Y."/>
            <person name="Wardhani T."/>
            <person name="Kalhor M.S."/>
            <person name="Jansen J."/>
            <person name="Van den Hoogen J."/>
            <person name="Gungor B."/>
            <person name="Hartog M."/>
            <person name="Hontelez J."/>
            <person name="Verver J."/>
            <person name="Yang W.-C."/>
            <person name="Schijlen E."/>
            <person name="Repin R."/>
            <person name="Schilthuizen M."/>
            <person name="Schranz E."/>
            <person name="Heidstra R."/>
            <person name="Miyata K."/>
            <person name="Fedorova E."/>
            <person name="Kohlen W."/>
            <person name="Bisseling T."/>
            <person name="Smit S."/>
            <person name="Geurts R."/>
        </authorList>
    </citation>
    <scope>NUCLEOTIDE SEQUENCE [LARGE SCALE GENOMIC DNA]</scope>
    <source>
        <strain evidence="2">cv. WU1-14</strain>
    </source>
</reference>
<dbReference type="AlphaFoldDB" id="A0A2P5A4M4"/>
<evidence type="ECO:0000313" key="2">
    <source>
        <dbReference type="Proteomes" id="UP000237105"/>
    </source>
</evidence>
<dbReference type="Proteomes" id="UP000237105">
    <property type="component" value="Unassembled WGS sequence"/>
</dbReference>
<sequence>VKAVGILEASYEEIFGLVMRKMELGLSRWDCSFQYGSLVKEANGCTTISSGLGDCLKEQRLERYIM</sequence>
<keyword evidence="2" id="KW-1185">Reference proteome</keyword>
<proteinExistence type="predicted"/>
<name>A0A2P5A4M4_PARAD</name>
<feature type="non-terminal residue" evidence="1">
    <location>
        <position position="1"/>
    </location>
</feature>
<evidence type="ECO:0000313" key="1">
    <source>
        <dbReference type="EMBL" id="PON31495.1"/>
    </source>
</evidence>
<dbReference type="OrthoDB" id="10315503at2759"/>
<protein>
    <submittedName>
        <fullName evidence="1">START-like domain containing protein</fullName>
    </submittedName>
</protein>
<dbReference type="STRING" id="3476.A0A2P5A4M4"/>